<dbReference type="Gene3D" id="1.10.10.10">
    <property type="entry name" value="Winged helix-like DNA-binding domain superfamily/Winged helix DNA-binding domain"/>
    <property type="match status" value="1"/>
</dbReference>
<sequence length="150" mass="15756">MKRNNKLSLALHTLGHMAAAPDQAFTSEVIAGHNATNPVVVRRVLGLLRVQGIVVSGKGHAGGWRLAKPADSITVADVYAAIGAPLMTVEPLAAPDGCAIVAALHSTMTKAVAEAEAVLRRHFARRTIADLAQAMVQGAKKKGDLRFPPR</sequence>
<organism evidence="1 2">
    <name type="scientific">Pseudotabrizicola alkalilacus</name>
    <dbReference type="NCBI Taxonomy" id="2305252"/>
    <lineage>
        <taxon>Bacteria</taxon>
        <taxon>Pseudomonadati</taxon>
        <taxon>Pseudomonadota</taxon>
        <taxon>Alphaproteobacteria</taxon>
        <taxon>Rhodobacterales</taxon>
        <taxon>Paracoccaceae</taxon>
        <taxon>Pseudotabrizicola</taxon>
    </lineage>
</organism>
<comment type="caution">
    <text evidence="1">The sequence shown here is derived from an EMBL/GenBank/DDBJ whole genome shotgun (WGS) entry which is preliminary data.</text>
</comment>
<evidence type="ECO:0000313" key="1">
    <source>
        <dbReference type="EMBL" id="RGP38380.1"/>
    </source>
</evidence>
<reference evidence="1 2" key="1">
    <citation type="submission" date="2018-08" db="EMBL/GenBank/DDBJ databases">
        <title>Flavobacterium tibetense sp. nov., isolated from a wetland YonghuCo on Tibetan Plateau.</title>
        <authorList>
            <person name="Phurbu D."/>
            <person name="Lu H."/>
            <person name="Xing P."/>
        </authorList>
    </citation>
    <scope>NUCLEOTIDE SEQUENCE [LARGE SCALE GENOMIC DNA]</scope>
    <source>
        <strain evidence="1 2">DJC</strain>
    </source>
</reference>
<evidence type="ECO:0000313" key="2">
    <source>
        <dbReference type="Proteomes" id="UP000284547"/>
    </source>
</evidence>
<dbReference type="InterPro" id="IPR036390">
    <property type="entry name" value="WH_DNA-bd_sf"/>
</dbReference>
<dbReference type="SUPFAM" id="SSF46785">
    <property type="entry name" value="Winged helix' DNA-binding domain"/>
    <property type="match status" value="1"/>
</dbReference>
<gene>
    <name evidence="1" type="ORF">D1012_06075</name>
</gene>
<dbReference type="EMBL" id="QWEY01000002">
    <property type="protein sequence ID" value="RGP38380.1"/>
    <property type="molecule type" value="Genomic_DNA"/>
</dbReference>
<dbReference type="InterPro" id="IPR036388">
    <property type="entry name" value="WH-like_DNA-bd_sf"/>
</dbReference>
<dbReference type="PROSITE" id="PS51197">
    <property type="entry name" value="HTH_RRF2_2"/>
    <property type="match status" value="1"/>
</dbReference>
<dbReference type="PANTHER" id="PTHR33221">
    <property type="entry name" value="WINGED HELIX-TURN-HELIX TRANSCRIPTIONAL REGULATOR, RRF2 FAMILY"/>
    <property type="match status" value="1"/>
</dbReference>
<dbReference type="AlphaFoldDB" id="A0A411Z5N5"/>
<accession>A0A411Z5N5</accession>
<dbReference type="RefSeq" id="WP_118150427.1">
    <property type="nucleotide sequence ID" value="NZ_QWEY01000002.1"/>
</dbReference>
<proteinExistence type="predicted"/>
<name>A0A411Z5N5_9RHOB</name>
<dbReference type="InterPro" id="IPR000944">
    <property type="entry name" value="Tscrpt_reg_Rrf2"/>
</dbReference>
<protein>
    <submittedName>
        <fullName evidence="1">Rrf2 family transcriptional regulator</fullName>
    </submittedName>
</protein>
<dbReference type="GO" id="GO:0003700">
    <property type="term" value="F:DNA-binding transcription factor activity"/>
    <property type="evidence" value="ECO:0007669"/>
    <property type="project" value="TreeGrafter"/>
</dbReference>
<dbReference type="GO" id="GO:0005829">
    <property type="term" value="C:cytosol"/>
    <property type="evidence" value="ECO:0007669"/>
    <property type="project" value="TreeGrafter"/>
</dbReference>
<dbReference type="PANTHER" id="PTHR33221:SF15">
    <property type="entry name" value="HTH-TYPE TRANSCRIPTIONAL REGULATOR YWGB-RELATED"/>
    <property type="match status" value="1"/>
</dbReference>
<dbReference type="OrthoDB" id="9800506at2"/>
<dbReference type="Pfam" id="PF02082">
    <property type="entry name" value="Rrf2"/>
    <property type="match status" value="1"/>
</dbReference>
<dbReference type="Proteomes" id="UP000284547">
    <property type="component" value="Unassembled WGS sequence"/>
</dbReference>
<keyword evidence="2" id="KW-1185">Reference proteome</keyword>